<dbReference type="OrthoDB" id="1929813at2759"/>
<comment type="function">
    <text evidence="8">Component of the Mediator complex, a coactivator involved in the regulated transcription of nearly all RNA polymerase II-dependent genes. Mediator functions as a bridge to convey information from gene-specific regulatory proteins to the basal RNA polymerase II transcription machinery. Mediator is recruited to promoters by direct interactions with regulatory proteins and serves as a scaffold for the assembly of a functional preinitiation complex with RNA polymerase II and the general transcription factors.</text>
</comment>
<evidence type="ECO:0000256" key="5">
    <source>
        <dbReference type="ARBA" id="ARBA00023163"/>
    </source>
</evidence>
<organism evidence="10 11">
    <name type="scientific">Cyphellophora europaea (strain CBS 101466)</name>
    <name type="common">Phialophora europaea</name>
    <dbReference type="NCBI Taxonomy" id="1220924"/>
    <lineage>
        <taxon>Eukaryota</taxon>
        <taxon>Fungi</taxon>
        <taxon>Dikarya</taxon>
        <taxon>Ascomycota</taxon>
        <taxon>Pezizomycotina</taxon>
        <taxon>Eurotiomycetes</taxon>
        <taxon>Chaetothyriomycetidae</taxon>
        <taxon>Chaetothyriales</taxon>
        <taxon>Cyphellophoraceae</taxon>
        <taxon>Cyphellophora</taxon>
    </lineage>
</organism>
<keyword evidence="6 8" id="KW-0539">Nucleus</keyword>
<reference evidence="10 11" key="1">
    <citation type="submission" date="2013-03" db="EMBL/GenBank/DDBJ databases">
        <title>The Genome Sequence of Phialophora europaea CBS 101466.</title>
        <authorList>
            <consortium name="The Broad Institute Genomics Platform"/>
            <person name="Cuomo C."/>
            <person name="de Hoog S."/>
            <person name="Gorbushina A."/>
            <person name="Walker B."/>
            <person name="Young S.K."/>
            <person name="Zeng Q."/>
            <person name="Gargeya S."/>
            <person name="Fitzgerald M."/>
            <person name="Haas B."/>
            <person name="Abouelleil A."/>
            <person name="Allen A.W."/>
            <person name="Alvarado L."/>
            <person name="Arachchi H.M."/>
            <person name="Berlin A.M."/>
            <person name="Chapman S.B."/>
            <person name="Gainer-Dewar J."/>
            <person name="Goldberg J."/>
            <person name="Griggs A."/>
            <person name="Gujja S."/>
            <person name="Hansen M."/>
            <person name="Howarth C."/>
            <person name="Imamovic A."/>
            <person name="Ireland A."/>
            <person name="Larimer J."/>
            <person name="McCowan C."/>
            <person name="Murphy C."/>
            <person name="Pearson M."/>
            <person name="Poon T.W."/>
            <person name="Priest M."/>
            <person name="Roberts A."/>
            <person name="Saif S."/>
            <person name="Shea T."/>
            <person name="Sisk P."/>
            <person name="Sykes S."/>
            <person name="Wortman J."/>
            <person name="Nusbaum C."/>
            <person name="Birren B."/>
        </authorList>
    </citation>
    <scope>NUCLEOTIDE SEQUENCE [LARGE SCALE GENOMIC DNA]</scope>
    <source>
        <strain evidence="10 11">CBS 101466</strain>
    </source>
</reference>
<keyword evidence="8" id="KW-0010">Activator</keyword>
<keyword evidence="5 8" id="KW-0804">Transcription</keyword>
<dbReference type="GO" id="GO:0016592">
    <property type="term" value="C:mediator complex"/>
    <property type="evidence" value="ECO:0007669"/>
    <property type="project" value="InterPro"/>
</dbReference>
<evidence type="ECO:0000313" key="11">
    <source>
        <dbReference type="Proteomes" id="UP000030752"/>
    </source>
</evidence>
<sequence length="327" mass="35678">MTTTAQTYPPQSAASRALAPLNALSGALDTLQQTLQTSTTFSALPSTANTLLAADDSLSSALALLHQHQSNYARILSLRSEALALESQIKDIVRKARSLRREITDIHPTIDTDDAEADNAEQPEVDYQQLLNFAARIGRHNAVAKLEAEKEGETLKLEAVKARKKSEQLQQAQGTTQEAAADDNSTDATDKILREAAELSARSDAFHVYSRLPFPAPDMLRLGALGQLQKVREDEAGDPEGAVEREAERLVRETESVAPDEGMARRARDREEKDREAETRRQERAAAAAGPSQPQQGSRAESAESKPAREKKKLDLDFPGGDDSDED</sequence>
<keyword evidence="11" id="KW-1185">Reference proteome</keyword>
<feature type="region of interest" description="Disordered" evidence="9">
    <location>
        <begin position="233"/>
        <end position="327"/>
    </location>
</feature>
<dbReference type="PANTHER" id="PTHR13208:SF2">
    <property type="entry name" value="MEDIATOR OF RNA POLYMERASE II TRANSCRIPTION SUBUNIT 4"/>
    <property type="match status" value="1"/>
</dbReference>
<dbReference type="STRING" id="1220924.W2RXY7"/>
<dbReference type="AlphaFoldDB" id="W2RXY7"/>
<gene>
    <name evidence="8" type="primary">MED4</name>
    <name evidence="10" type="ORF">HMPREF1541_03242</name>
</gene>
<feature type="compositionally biased region" description="Basic and acidic residues" evidence="9">
    <location>
        <begin position="262"/>
        <end position="284"/>
    </location>
</feature>
<dbReference type="RefSeq" id="XP_008715816.1">
    <property type="nucleotide sequence ID" value="XM_008717594.1"/>
</dbReference>
<dbReference type="GO" id="GO:0003712">
    <property type="term" value="F:transcription coregulator activity"/>
    <property type="evidence" value="ECO:0007669"/>
    <property type="project" value="InterPro"/>
</dbReference>
<comment type="subcellular location">
    <subcellularLocation>
        <location evidence="1 8">Nucleus</location>
    </subcellularLocation>
</comment>
<dbReference type="eggNOG" id="ENOG502SCD7">
    <property type="taxonomic scope" value="Eukaryota"/>
</dbReference>
<dbReference type="GO" id="GO:0006357">
    <property type="term" value="P:regulation of transcription by RNA polymerase II"/>
    <property type="evidence" value="ECO:0007669"/>
    <property type="project" value="InterPro"/>
</dbReference>
<evidence type="ECO:0000256" key="1">
    <source>
        <dbReference type="ARBA" id="ARBA00004123"/>
    </source>
</evidence>
<proteinExistence type="inferred from homology"/>
<accession>W2RXY7</accession>
<dbReference type="Pfam" id="PF10018">
    <property type="entry name" value="Med4"/>
    <property type="match status" value="1"/>
</dbReference>
<dbReference type="GeneID" id="19970581"/>
<feature type="compositionally biased region" description="Basic and acidic residues" evidence="9">
    <location>
        <begin position="242"/>
        <end position="255"/>
    </location>
</feature>
<evidence type="ECO:0000313" key="10">
    <source>
        <dbReference type="EMBL" id="ETN41307.1"/>
    </source>
</evidence>
<dbReference type="HOGENOM" id="CLU_052082_0_0_1"/>
<comment type="subunit">
    <text evidence="8">Component of the Mediator complex.</text>
</comment>
<dbReference type="InterPro" id="IPR019258">
    <property type="entry name" value="Mediator_Med4"/>
</dbReference>
<comment type="similarity">
    <text evidence="2 8">Belongs to the Mediator complex subunit 4 family.</text>
</comment>
<dbReference type="GO" id="GO:0070847">
    <property type="term" value="C:core mediator complex"/>
    <property type="evidence" value="ECO:0007669"/>
    <property type="project" value="TreeGrafter"/>
</dbReference>
<evidence type="ECO:0000256" key="2">
    <source>
        <dbReference type="ARBA" id="ARBA00009626"/>
    </source>
</evidence>
<evidence type="ECO:0000256" key="3">
    <source>
        <dbReference type="ARBA" id="ARBA00020629"/>
    </source>
</evidence>
<keyword evidence="4 8" id="KW-0805">Transcription regulation</keyword>
<feature type="compositionally biased region" description="Basic and acidic residues" evidence="9">
    <location>
        <begin position="301"/>
        <end position="316"/>
    </location>
</feature>
<evidence type="ECO:0000256" key="9">
    <source>
        <dbReference type="SAM" id="MobiDB-lite"/>
    </source>
</evidence>
<dbReference type="VEuPathDB" id="FungiDB:HMPREF1541_03242"/>
<dbReference type="InParanoid" id="W2RXY7"/>
<evidence type="ECO:0000256" key="6">
    <source>
        <dbReference type="ARBA" id="ARBA00023242"/>
    </source>
</evidence>
<dbReference type="Proteomes" id="UP000030752">
    <property type="component" value="Unassembled WGS sequence"/>
</dbReference>
<evidence type="ECO:0000256" key="8">
    <source>
        <dbReference type="RuleBase" id="RU364141"/>
    </source>
</evidence>
<evidence type="ECO:0000256" key="4">
    <source>
        <dbReference type="ARBA" id="ARBA00023015"/>
    </source>
</evidence>
<dbReference type="PANTHER" id="PTHR13208">
    <property type="entry name" value="MEDIATOR OF RNA POLYMERASE II TRANSCRIPTION SUBUNIT 4"/>
    <property type="match status" value="1"/>
</dbReference>
<evidence type="ECO:0000256" key="7">
    <source>
        <dbReference type="ARBA" id="ARBA00031257"/>
    </source>
</evidence>
<protein>
    <recommendedName>
        <fullName evidence="3 8">Mediator of RNA polymerase II transcription subunit 4</fullName>
    </recommendedName>
    <alternativeName>
        <fullName evidence="7 8">Mediator complex subunit 4</fullName>
    </alternativeName>
</protein>
<dbReference type="EMBL" id="KB822719">
    <property type="protein sequence ID" value="ETN41307.1"/>
    <property type="molecule type" value="Genomic_DNA"/>
</dbReference>
<name>W2RXY7_CYPE1</name>